<dbReference type="InterPro" id="IPR018016">
    <property type="entry name" value="Nucleoside_phosphorylase_CS"/>
</dbReference>
<evidence type="ECO:0000259" key="5">
    <source>
        <dbReference type="Pfam" id="PF01048"/>
    </source>
</evidence>
<dbReference type="GO" id="GO:0005829">
    <property type="term" value="C:cytosol"/>
    <property type="evidence" value="ECO:0007669"/>
    <property type="project" value="TreeGrafter"/>
</dbReference>
<dbReference type="Gene3D" id="3.40.50.1580">
    <property type="entry name" value="Nucleoside phosphorylase domain"/>
    <property type="match status" value="1"/>
</dbReference>
<gene>
    <name evidence="6" type="ORF">EGH24_11715</name>
</gene>
<comment type="similarity">
    <text evidence="1">Belongs to the PNP/UDP phosphorylase family.</text>
</comment>
<dbReference type="InterPro" id="IPR000845">
    <property type="entry name" value="Nucleoside_phosphorylase_d"/>
</dbReference>
<dbReference type="AlphaFoldDB" id="A0A8J8PAI9"/>
<evidence type="ECO:0000256" key="2">
    <source>
        <dbReference type="ARBA" id="ARBA00022676"/>
    </source>
</evidence>
<keyword evidence="2" id="KW-0328">Glycosyltransferase</keyword>
<dbReference type="RefSeq" id="WP_142980327.1">
    <property type="nucleotide sequence ID" value="NZ_RKLU01000005.1"/>
</dbReference>
<dbReference type="GO" id="GO:0016763">
    <property type="term" value="F:pentosyltransferase activity"/>
    <property type="evidence" value="ECO:0007669"/>
    <property type="project" value="InterPro"/>
</dbReference>
<protein>
    <submittedName>
        <fullName evidence="6">Nucleoside phosphorylase</fullName>
    </submittedName>
</protein>
<proteinExistence type="inferred from homology"/>
<dbReference type="PANTHER" id="PTHR43691">
    <property type="entry name" value="URIDINE PHOSPHORYLASE"/>
    <property type="match status" value="1"/>
</dbReference>
<dbReference type="GO" id="GO:0009164">
    <property type="term" value="P:nucleoside catabolic process"/>
    <property type="evidence" value="ECO:0007669"/>
    <property type="project" value="UniProtKB-ARBA"/>
</dbReference>
<evidence type="ECO:0000256" key="3">
    <source>
        <dbReference type="ARBA" id="ARBA00022679"/>
    </source>
</evidence>
<dbReference type="Proteomes" id="UP000705823">
    <property type="component" value="Unassembled WGS sequence"/>
</dbReference>
<name>A0A8J8PAI9_9EURY</name>
<dbReference type="InterPro" id="IPR035994">
    <property type="entry name" value="Nucleoside_phosphorylase_sf"/>
</dbReference>
<reference evidence="6" key="1">
    <citation type="submission" date="2019-02" db="EMBL/GenBank/DDBJ databases">
        <title>Halonotius sp. a new haloarchaeum isolated from saline soil.</title>
        <authorList>
            <person name="Duran-Viseras A."/>
            <person name="Sanchez-Porro C."/>
            <person name="Ventosa A."/>
        </authorList>
    </citation>
    <scope>NUCLEOTIDE SEQUENCE</scope>
    <source>
        <strain evidence="6">F15B</strain>
    </source>
</reference>
<feature type="domain" description="Nucleoside phosphorylase" evidence="5">
    <location>
        <begin position="36"/>
        <end position="248"/>
    </location>
</feature>
<evidence type="ECO:0000256" key="4">
    <source>
        <dbReference type="SAM" id="MobiDB-lite"/>
    </source>
</evidence>
<organism evidence="6 7">
    <name type="scientific">Halonotius terrestris</name>
    <dbReference type="NCBI Taxonomy" id="2487750"/>
    <lineage>
        <taxon>Archaea</taxon>
        <taxon>Methanobacteriati</taxon>
        <taxon>Methanobacteriota</taxon>
        <taxon>Stenosarchaea group</taxon>
        <taxon>Halobacteria</taxon>
        <taxon>Halobacteriales</taxon>
        <taxon>Haloferacaceae</taxon>
        <taxon>Halonotius</taxon>
    </lineage>
</organism>
<keyword evidence="7" id="KW-1185">Reference proteome</keyword>
<accession>A0A8J8PAI9</accession>
<evidence type="ECO:0000256" key="1">
    <source>
        <dbReference type="ARBA" id="ARBA00010456"/>
    </source>
</evidence>
<dbReference type="SUPFAM" id="SSF53167">
    <property type="entry name" value="Purine and uridine phosphorylases"/>
    <property type="match status" value="1"/>
</dbReference>
<dbReference type="OrthoDB" id="372263at2157"/>
<dbReference type="PROSITE" id="PS01232">
    <property type="entry name" value="PNP_UDP_1"/>
    <property type="match status" value="1"/>
</dbReference>
<sequence>MTDADDAENKIADSEDPNTDRQYHLEVTADDVADSVLLPGNPDRLEKITAVWDTAETVASHREYRTATGRYRETPISVTSTGIGGPSSAIALEELARVGSETFIRVGSCGTVRPDIVVGDLVITSGAMRQEGTSSEYIDETYPASADYEVVNALIAAAERLGHEYHVGVTLSTDSFYAGQARPGFEGYEAPGSDDLLETLKAANVANIEMEAATLLTLANIYGLRAGAVCTVYANRETGVFETIGASRAAETASLAVALLAEMDAAKREAGVDHWHPGLSLD</sequence>
<feature type="compositionally biased region" description="Basic and acidic residues" evidence="4">
    <location>
        <begin position="7"/>
        <end position="21"/>
    </location>
</feature>
<dbReference type="EMBL" id="RKLU01000005">
    <property type="protein sequence ID" value="TQQ79291.1"/>
    <property type="molecule type" value="Genomic_DNA"/>
</dbReference>
<evidence type="ECO:0000313" key="6">
    <source>
        <dbReference type="EMBL" id="TQQ79291.1"/>
    </source>
</evidence>
<dbReference type="Pfam" id="PF01048">
    <property type="entry name" value="PNP_UDP_1"/>
    <property type="match status" value="1"/>
</dbReference>
<comment type="caution">
    <text evidence="6">The sequence shown here is derived from an EMBL/GenBank/DDBJ whole genome shotgun (WGS) entry which is preliminary data.</text>
</comment>
<dbReference type="PANTHER" id="PTHR43691:SF13">
    <property type="entry name" value="URIDINE PHOSPHORYLASE"/>
    <property type="match status" value="1"/>
</dbReference>
<feature type="region of interest" description="Disordered" evidence="4">
    <location>
        <begin position="1"/>
        <end position="21"/>
    </location>
</feature>
<evidence type="ECO:0000313" key="7">
    <source>
        <dbReference type="Proteomes" id="UP000705823"/>
    </source>
</evidence>
<dbReference type="CDD" id="cd17767">
    <property type="entry name" value="UP_EcUdp-like"/>
    <property type="match status" value="1"/>
</dbReference>
<keyword evidence="3" id="KW-0808">Transferase</keyword>